<keyword evidence="2" id="KW-1185">Reference proteome</keyword>
<dbReference type="Proteomes" id="UP000814128">
    <property type="component" value="Unassembled WGS sequence"/>
</dbReference>
<sequence>MATLRTCSTAISARKNAQPYSTIRGEIGSESAQSKAPHLGMLRRDVRHDDFSAQEVHMLQRVYRVTKEWTKVEAFIIAARMSTDHQSVKKILSWAEDEHKFWHREVLYRAREKIVPDYTVMRLASSKAFETTRANIEHLTASIKDNDLLDEMLRELIQLGPYGEQERRYAQEYEKAHPEEAVVDPDLRELEERARAREELEGKSTARDIEAAVTTRPPPPVPPHMVTEEERSSILAHFSFPGRKHGEFVRSEPLPTSFPESSLRSTFVLSADSSQLLYSSRLSRSSLIYTVQSLAKLKEELRTSSSRRSPQPYSISSDDERHLYDNVPSNKLTMPPKSVRLYGNHQFQDCYVPRPRDPALTGVCYAHRPDIHQDDAAATLPSSTPFTQFPAMSTHRRIPALQVHLHPRTFLDDNPCTPFSVRYSTHFARAAITHYPQHTKKAQKKQKPDAVDTSSLFVCYHGYRENQTQMKGGENMALQTPARASCRRSGEVTYTCFVYARGTRAMYSVQWSMEDDTAVTGGGDVTRARDGGAEQDEKAEARGWAYPLESGEVERHRVSCHAGWRAKWRDQRVRLLLELLEPPVLTLALHIVFLTRFPLSPPTPAPAPSNSASASLNSPTILPMIALYCPALCSSAISRSSLPAAAAAATIEADGRTASPSSSSAPLGPSARGMFAISASWRKLTSWRCGSRQRFSIGRCART</sequence>
<protein>
    <submittedName>
        <fullName evidence="1">Uncharacterized protein</fullName>
    </submittedName>
</protein>
<evidence type="ECO:0000313" key="2">
    <source>
        <dbReference type="Proteomes" id="UP000814128"/>
    </source>
</evidence>
<reference evidence="1" key="2">
    <citation type="journal article" date="2022" name="New Phytol.">
        <title>Evolutionary transition to the ectomycorrhizal habit in the genomes of a hyperdiverse lineage of mushroom-forming fungi.</title>
        <authorList>
            <person name="Looney B."/>
            <person name="Miyauchi S."/>
            <person name="Morin E."/>
            <person name="Drula E."/>
            <person name="Courty P.E."/>
            <person name="Kohler A."/>
            <person name="Kuo A."/>
            <person name="LaButti K."/>
            <person name="Pangilinan J."/>
            <person name="Lipzen A."/>
            <person name="Riley R."/>
            <person name="Andreopoulos W."/>
            <person name="He G."/>
            <person name="Johnson J."/>
            <person name="Nolan M."/>
            <person name="Tritt A."/>
            <person name="Barry K.W."/>
            <person name="Grigoriev I.V."/>
            <person name="Nagy L.G."/>
            <person name="Hibbett D."/>
            <person name="Henrissat B."/>
            <person name="Matheny P.B."/>
            <person name="Labbe J."/>
            <person name="Martin F.M."/>
        </authorList>
    </citation>
    <scope>NUCLEOTIDE SEQUENCE</scope>
    <source>
        <strain evidence="1">EC-137</strain>
    </source>
</reference>
<name>A0ACB8Q4U5_9AGAM</name>
<reference evidence="1" key="1">
    <citation type="submission" date="2021-02" db="EMBL/GenBank/DDBJ databases">
        <authorList>
            <consortium name="DOE Joint Genome Institute"/>
            <person name="Ahrendt S."/>
            <person name="Looney B.P."/>
            <person name="Miyauchi S."/>
            <person name="Morin E."/>
            <person name="Drula E."/>
            <person name="Courty P.E."/>
            <person name="Chicoki N."/>
            <person name="Fauchery L."/>
            <person name="Kohler A."/>
            <person name="Kuo A."/>
            <person name="Labutti K."/>
            <person name="Pangilinan J."/>
            <person name="Lipzen A."/>
            <person name="Riley R."/>
            <person name="Andreopoulos W."/>
            <person name="He G."/>
            <person name="Johnson J."/>
            <person name="Barry K.W."/>
            <person name="Grigoriev I.V."/>
            <person name="Nagy L."/>
            <person name="Hibbett D."/>
            <person name="Henrissat B."/>
            <person name="Matheny P.B."/>
            <person name="Labbe J."/>
            <person name="Martin F."/>
        </authorList>
    </citation>
    <scope>NUCLEOTIDE SEQUENCE</scope>
    <source>
        <strain evidence="1">EC-137</strain>
    </source>
</reference>
<evidence type="ECO:0000313" key="1">
    <source>
        <dbReference type="EMBL" id="KAI0026771.1"/>
    </source>
</evidence>
<accession>A0ACB8Q4U5</accession>
<organism evidence="1 2">
    <name type="scientific">Vararia minispora EC-137</name>
    <dbReference type="NCBI Taxonomy" id="1314806"/>
    <lineage>
        <taxon>Eukaryota</taxon>
        <taxon>Fungi</taxon>
        <taxon>Dikarya</taxon>
        <taxon>Basidiomycota</taxon>
        <taxon>Agaricomycotina</taxon>
        <taxon>Agaricomycetes</taxon>
        <taxon>Russulales</taxon>
        <taxon>Lachnocladiaceae</taxon>
        <taxon>Vararia</taxon>
    </lineage>
</organism>
<gene>
    <name evidence="1" type="ORF">K488DRAFT_75092</name>
</gene>
<dbReference type="EMBL" id="MU274205">
    <property type="protein sequence ID" value="KAI0026771.1"/>
    <property type="molecule type" value="Genomic_DNA"/>
</dbReference>
<proteinExistence type="predicted"/>
<comment type="caution">
    <text evidence="1">The sequence shown here is derived from an EMBL/GenBank/DDBJ whole genome shotgun (WGS) entry which is preliminary data.</text>
</comment>